<feature type="region of interest" description="Disordered" evidence="1">
    <location>
        <begin position="1"/>
        <end position="207"/>
    </location>
</feature>
<feature type="compositionally biased region" description="Low complexity" evidence="1">
    <location>
        <begin position="113"/>
        <end position="125"/>
    </location>
</feature>
<organism evidence="2 3">
    <name type="scientific">Pipra filicauda</name>
    <name type="common">Wire-tailed manakin</name>
    <dbReference type="NCBI Taxonomy" id="649802"/>
    <lineage>
        <taxon>Eukaryota</taxon>
        <taxon>Metazoa</taxon>
        <taxon>Chordata</taxon>
        <taxon>Craniata</taxon>
        <taxon>Vertebrata</taxon>
        <taxon>Euteleostomi</taxon>
        <taxon>Archelosauria</taxon>
        <taxon>Archosauria</taxon>
        <taxon>Dinosauria</taxon>
        <taxon>Saurischia</taxon>
        <taxon>Theropoda</taxon>
        <taxon>Coelurosauria</taxon>
        <taxon>Aves</taxon>
        <taxon>Neognathae</taxon>
        <taxon>Neoaves</taxon>
        <taxon>Telluraves</taxon>
        <taxon>Australaves</taxon>
        <taxon>Passeriformes</taxon>
        <taxon>Pipridae</taxon>
        <taxon>Pipra</taxon>
    </lineage>
</organism>
<keyword evidence="2" id="KW-1185">Reference proteome</keyword>
<dbReference type="RefSeq" id="XP_039242324.1">
    <property type="nucleotide sequence ID" value="XM_039386390.1"/>
</dbReference>
<feature type="compositionally biased region" description="Basic residues" evidence="1">
    <location>
        <begin position="81"/>
        <end position="95"/>
    </location>
</feature>
<evidence type="ECO:0000256" key="1">
    <source>
        <dbReference type="SAM" id="MobiDB-lite"/>
    </source>
</evidence>
<proteinExistence type="predicted"/>
<gene>
    <name evidence="3" type="primary">LOC120324291</name>
</gene>
<dbReference type="AlphaFoldDB" id="A0A7R5L0B2"/>
<feature type="compositionally biased region" description="Low complexity" evidence="1">
    <location>
        <begin position="186"/>
        <end position="200"/>
    </location>
</feature>
<protein>
    <submittedName>
        <fullName evidence="3">Skin secretory protein xP2-like</fullName>
    </submittedName>
</protein>
<accession>A0A7R5L0B2</accession>
<sequence length="274" mass="28860">MPSRGTLTGLRGGNQDGGCASMVVGEDTVPVPDPLKFLPEGAFHTPAAPTAGARGPQRGRGSSAKAAARGPRVEAAERRPSCHRSRGRWRGRHPPAGRPKPGEKVRTPGGGEAAPTPRPAGRQAGAPGGSVRLTRLPPCPEPREGAARRGRRPALTCLLVPDTGRHLPARRPGRTAPPRPPPAQPPGHVAAPARGAGPARPRLRPRQVRRERPCGNCCLRSGGGACALARLTAAFSTFPHPRAKSRRSSVCSRTEVSWRELEQLGCKQLSCTRI</sequence>
<dbReference type="Proteomes" id="UP000504627">
    <property type="component" value="Unplaced"/>
</dbReference>
<dbReference type="InParanoid" id="A0A7R5L0B2"/>
<evidence type="ECO:0000313" key="3">
    <source>
        <dbReference type="RefSeq" id="XP_039242324.1"/>
    </source>
</evidence>
<dbReference type="GeneID" id="120324291"/>
<feature type="compositionally biased region" description="Basic and acidic residues" evidence="1">
    <location>
        <begin position="71"/>
        <end position="80"/>
    </location>
</feature>
<reference evidence="3" key="1">
    <citation type="submission" date="2025-08" db="UniProtKB">
        <authorList>
            <consortium name="RefSeq"/>
        </authorList>
    </citation>
    <scope>IDENTIFICATION</scope>
    <source>
        <tissue evidence="3">Muscle</tissue>
    </source>
</reference>
<evidence type="ECO:0000313" key="2">
    <source>
        <dbReference type="Proteomes" id="UP000504627"/>
    </source>
</evidence>
<feature type="compositionally biased region" description="Pro residues" evidence="1">
    <location>
        <begin position="175"/>
        <end position="185"/>
    </location>
</feature>
<feature type="compositionally biased region" description="Low complexity" evidence="1">
    <location>
        <begin position="45"/>
        <end position="70"/>
    </location>
</feature>
<name>A0A7R5L0B2_9PASS</name>